<dbReference type="SUPFAM" id="SSF51445">
    <property type="entry name" value="(Trans)glycosidases"/>
    <property type="match status" value="1"/>
</dbReference>
<dbReference type="Gene3D" id="3.20.20.80">
    <property type="entry name" value="Glycosidases"/>
    <property type="match status" value="1"/>
</dbReference>
<organism evidence="4 5">
    <name type="scientific">Candidatus Rhodoluna planktonica</name>
    <dbReference type="NCBI Taxonomy" id="535712"/>
    <lineage>
        <taxon>Bacteria</taxon>
        <taxon>Bacillati</taxon>
        <taxon>Actinomycetota</taxon>
        <taxon>Actinomycetes</taxon>
        <taxon>Micrococcales</taxon>
        <taxon>Microbacteriaceae</taxon>
        <taxon>Luna cluster</taxon>
        <taxon>Luna-1 subcluster</taxon>
        <taxon>Rhodoluna</taxon>
    </lineage>
</organism>
<dbReference type="RefSeq" id="WP_070954117.1">
    <property type="nucleotide sequence ID" value="NZ_CP015208.1"/>
</dbReference>
<dbReference type="EMBL" id="CP015208">
    <property type="protein sequence ID" value="AOY55603.1"/>
    <property type="molecule type" value="Genomic_DNA"/>
</dbReference>
<evidence type="ECO:0000256" key="2">
    <source>
        <dbReference type="ARBA" id="ARBA00023180"/>
    </source>
</evidence>
<dbReference type="Proteomes" id="UP000243784">
    <property type="component" value="Chromosome"/>
</dbReference>
<accession>A0A1D9DXS1</accession>
<name>A0A1D9DXS1_9MICO</name>
<proteinExistence type="inferred from homology"/>
<reference evidence="4 5" key="1">
    <citation type="journal article" date="2016" name="Biochim. Biophys. Acta">
        <title>Photochemical characterization of actinorhodopsin and its functional existence in the natural host.</title>
        <authorList>
            <person name="Nakamura S."/>
            <person name="Kikukawa T."/>
            <person name="Tamogami J."/>
            <person name="Kamiya M."/>
            <person name="Aizawa T."/>
            <person name="Hahn M.W."/>
            <person name="Ihara K."/>
            <person name="Kamo N."/>
            <person name="Demura M."/>
        </authorList>
    </citation>
    <scope>NUCLEOTIDE SEQUENCE [LARGE SCALE GENOMIC DNA]</scope>
    <source>
        <strain evidence="4 5">MWH-Dar1</strain>
    </source>
</reference>
<evidence type="ECO:0000256" key="1">
    <source>
        <dbReference type="ARBA" id="ARBA00008061"/>
    </source>
</evidence>
<comment type="similarity">
    <text evidence="1">Belongs to the glycosyl hydrolase 13 family.</text>
</comment>
<feature type="domain" description="Glycosyl hydrolase family 13 catalytic" evidence="3">
    <location>
        <begin position="24"/>
        <end position="474"/>
    </location>
</feature>
<dbReference type="InterPro" id="IPR006047">
    <property type="entry name" value="GH13_cat_dom"/>
</dbReference>
<keyword evidence="5" id="KW-1185">Reference proteome</keyword>
<dbReference type="OrthoDB" id="9043248at2"/>
<dbReference type="GO" id="GO:0009313">
    <property type="term" value="P:oligosaccharide catabolic process"/>
    <property type="evidence" value="ECO:0007669"/>
    <property type="project" value="TreeGrafter"/>
</dbReference>
<evidence type="ECO:0000313" key="4">
    <source>
        <dbReference type="EMBL" id="AOY55603.1"/>
    </source>
</evidence>
<dbReference type="STRING" id="535712.A4Z71_00900"/>
<dbReference type="PANTHER" id="PTHR10357">
    <property type="entry name" value="ALPHA-AMYLASE FAMILY MEMBER"/>
    <property type="match status" value="1"/>
</dbReference>
<dbReference type="GO" id="GO:0004556">
    <property type="term" value="F:alpha-amylase activity"/>
    <property type="evidence" value="ECO:0007669"/>
    <property type="project" value="TreeGrafter"/>
</dbReference>
<sequence length="567" mass="63437">MLNHEFLTVNNPSAEWWRKAVIYQVYPRSFADADGDGIGDLKGITEKLGSLSDLGIDAIWFSPFFKSPQKDAGYDISDYRLIDPIFGTNEDFDVLLAKAKTLGIRIIVDIVPNHTSDQHAWFQAALASAPGSAERDYYHFRDGKGENGELPPNNWQSIFGGPAWSRITEANGELGQWYLHLFDSSQPDLNWENPKIADEFDDILRFWLDKGVDGFRVDVAHGMVKRAGLPDATIYDENLRERPISNLTMAEAEEAVPYWGQPGVHDAIRRFRRIIDEYDDRAMCAEASMSPLPRLAMWVRPDEYHQSFNFDYMHSKYEAAAIKKIVTDSIVEYGKVGASSTWVLSNHDGIRHATRLGIAPENTPRPGDGIHPSDPAPDEALGLRRARAATAFMLGLPGSSYLYQGEELGLPEAWQLEGKYRQDPTYARTNGDRIGRDGCRVPLPWVADATESNGFNSTGKSWLPQPANYRVFARNLQEGVVGSTLELYKRLLKVRKQFDLGAGAFSWVDDYDSETSLSYINNGVLVITNFSGGPIAMPAGELLVTTQHDLTVEGILEHDQTVWLKLS</sequence>
<evidence type="ECO:0000313" key="5">
    <source>
        <dbReference type="Proteomes" id="UP000243784"/>
    </source>
</evidence>
<gene>
    <name evidence="4" type="ORF">A4Z71_00900</name>
</gene>
<dbReference type="InterPro" id="IPR045857">
    <property type="entry name" value="O16G_dom_2"/>
</dbReference>
<dbReference type="Pfam" id="PF00128">
    <property type="entry name" value="Alpha-amylase"/>
    <property type="match status" value="1"/>
</dbReference>
<dbReference type="InterPro" id="IPR017853">
    <property type="entry name" value="GH"/>
</dbReference>
<dbReference type="FunFam" id="3.90.400.10:FF:000001">
    <property type="entry name" value="Maltase A3, isoform A"/>
    <property type="match status" value="1"/>
</dbReference>
<dbReference type="KEGG" id="rpla:A4Z71_00900"/>
<dbReference type="PANTHER" id="PTHR10357:SF179">
    <property type="entry name" value="NEUTRAL AND BASIC AMINO ACID TRANSPORT PROTEIN RBAT"/>
    <property type="match status" value="1"/>
</dbReference>
<dbReference type="AlphaFoldDB" id="A0A1D9DXS1"/>
<dbReference type="CDD" id="cd11332">
    <property type="entry name" value="AmyAc_OligoGlu_TS"/>
    <property type="match status" value="1"/>
</dbReference>
<dbReference type="SMART" id="SM00642">
    <property type="entry name" value="Aamy"/>
    <property type="match status" value="1"/>
</dbReference>
<keyword evidence="2" id="KW-0325">Glycoprotein</keyword>
<dbReference type="Gene3D" id="3.90.400.10">
    <property type="entry name" value="Oligo-1,6-glucosidase, Domain 2"/>
    <property type="match status" value="1"/>
</dbReference>
<protein>
    <submittedName>
        <fullName evidence="4">Alpha-amylase</fullName>
    </submittedName>
</protein>
<evidence type="ECO:0000259" key="3">
    <source>
        <dbReference type="SMART" id="SM00642"/>
    </source>
</evidence>